<evidence type="ECO:0000313" key="2">
    <source>
        <dbReference type="EnsemblMetazoa" id="SMAR006011-PA"/>
    </source>
</evidence>
<feature type="transmembrane region" description="Helical" evidence="1">
    <location>
        <begin position="40"/>
        <end position="59"/>
    </location>
</feature>
<keyword evidence="1" id="KW-1133">Transmembrane helix</keyword>
<sequence>MQMRDEGHLALVCSVFEMFRRVKQQFELEHWSMALTRSNLLKFCFAISFAFAYFVRCCVRHTGTRVKFINETIGFARLEF</sequence>
<keyword evidence="1" id="KW-0812">Transmembrane</keyword>
<evidence type="ECO:0000313" key="3">
    <source>
        <dbReference type="Proteomes" id="UP000014500"/>
    </source>
</evidence>
<dbReference type="Proteomes" id="UP000014500">
    <property type="component" value="Unassembled WGS sequence"/>
</dbReference>
<dbReference type="EMBL" id="JH431661">
    <property type="status" value="NOT_ANNOTATED_CDS"/>
    <property type="molecule type" value="Genomic_DNA"/>
</dbReference>
<protein>
    <submittedName>
        <fullName evidence="2">Uncharacterized protein</fullName>
    </submittedName>
</protein>
<dbReference type="EnsemblMetazoa" id="SMAR006011-RA">
    <property type="protein sequence ID" value="SMAR006011-PA"/>
    <property type="gene ID" value="SMAR006011"/>
</dbReference>
<accession>T1IXR8</accession>
<dbReference type="AlphaFoldDB" id="T1IXR8"/>
<keyword evidence="1" id="KW-0472">Membrane</keyword>
<proteinExistence type="predicted"/>
<keyword evidence="3" id="KW-1185">Reference proteome</keyword>
<reference evidence="2" key="2">
    <citation type="submission" date="2015-02" db="UniProtKB">
        <authorList>
            <consortium name="EnsemblMetazoa"/>
        </authorList>
    </citation>
    <scope>IDENTIFICATION</scope>
</reference>
<evidence type="ECO:0000256" key="1">
    <source>
        <dbReference type="SAM" id="Phobius"/>
    </source>
</evidence>
<organism evidence="2 3">
    <name type="scientific">Strigamia maritima</name>
    <name type="common">European centipede</name>
    <name type="synonym">Geophilus maritimus</name>
    <dbReference type="NCBI Taxonomy" id="126957"/>
    <lineage>
        <taxon>Eukaryota</taxon>
        <taxon>Metazoa</taxon>
        <taxon>Ecdysozoa</taxon>
        <taxon>Arthropoda</taxon>
        <taxon>Myriapoda</taxon>
        <taxon>Chilopoda</taxon>
        <taxon>Pleurostigmophora</taxon>
        <taxon>Geophilomorpha</taxon>
        <taxon>Linotaeniidae</taxon>
        <taxon>Strigamia</taxon>
    </lineage>
</organism>
<reference evidence="3" key="1">
    <citation type="submission" date="2011-05" db="EMBL/GenBank/DDBJ databases">
        <authorList>
            <person name="Richards S.R."/>
            <person name="Qu J."/>
            <person name="Jiang H."/>
            <person name="Jhangiani S.N."/>
            <person name="Agravi P."/>
            <person name="Goodspeed R."/>
            <person name="Gross S."/>
            <person name="Mandapat C."/>
            <person name="Jackson L."/>
            <person name="Mathew T."/>
            <person name="Pu L."/>
            <person name="Thornton R."/>
            <person name="Saada N."/>
            <person name="Wilczek-Boney K.B."/>
            <person name="Lee S."/>
            <person name="Kovar C."/>
            <person name="Wu Y."/>
            <person name="Scherer S.E."/>
            <person name="Worley K.C."/>
            <person name="Muzny D.M."/>
            <person name="Gibbs R."/>
        </authorList>
    </citation>
    <scope>NUCLEOTIDE SEQUENCE</scope>
    <source>
        <strain evidence="3">Brora</strain>
    </source>
</reference>
<dbReference type="HOGENOM" id="CLU_2592807_0_0_1"/>
<name>T1IXR8_STRMM</name>